<evidence type="ECO:0000256" key="1">
    <source>
        <dbReference type="SAM" id="MobiDB-lite"/>
    </source>
</evidence>
<gene>
    <name evidence="2" type="ORF">BJY01DRAFT_220144</name>
</gene>
<protein>
    <submittedName>
        <fullName evidence="2">Uncharacterized protein</fullName>
    </submittedName>
</protein>
<proteinExistence type="predicted"/>
<feature type="region of interest" description="Disordered" evidence="1">
    <location>
        <begin position="16"/>
        <end position="46"/>
    </location>
</feature>
<dbReference type="EMBL" id="JBFXLU010000148">
    <property type="protein sequence ID" value="KAL2838238.1"/>
    <property type="molecule type" value="Genomic_DNA"/>
</dbReference>
<reference evidence="2 3" key="1">
    <citation type="submission" date="2024-07" db="EMBL/GenBank/DDBJ databases">
        <title>Section-level genome sequencing and comparative genomics of Aspergillus sections Usti and Cavernicolus.</title>
        <authorList>
            <consortium name="Lawrence Berkeley National Laboratory"/>
            <person name="Nybo J.L."/>
            <person name="Vesth T.C."/>
            <person name="Theobald S."/>
            <person name="Frisvad J.C."/>
            <person name="Larsen T.O."/>
            <person name="Kjaerboelling I."/>
            <person name="Rothschild-Mancinelli K."/>
            <person name="Lyhne E.K."/>
            <person name="Kogle M.E."/>
            <person name="Barry K."/>
            <person name="Clum A."/>
            <person name="Na H."/>
            <person name="Ledsgaard L."/>
            <person name="Lin J."/>
            <person name="Lipzen A."/>
            <person name="Kuo A."/>
            <person name="Riley R."/>
            <person name="Mondo S."/>
            <person name="Labutti K."/>
            <person name="Haridas S."/>
            <person name="Pangalinan J."/>
            <person name="Salamov A.A."/>
            <person name="Simmons B.A."/>
            <person name="Magnuson J.K."/>
            <person name="Chen J."/>
            <person name="Drula E."/>
            <person name="Henrissat B."/>
            <person name="Wiebenga A."/>
            <person name="Lubbers R.J."/>
            <person name="Gomes A.C."/>
            <person name="Makela M.R."/>
            <person name="Stajich J."/>
            <person name="Grigoriev I.V."/>
            <person name="Mortensen U.H."/>
            <person name="De Vries R.P."/>
            <person name="Baker S.E."/>
            <person name="Andersen M.R."/>
        </authorList>
    </citation>
    <scope>NUCLEOTIDE SEQUENCE [LARGE SCALE GENOMIC DNA]</scope>
    <source>
        <strain evidence="2 3">CBS 123904</strain>
    </source>
</reference>
<evidence type="ECO:0000313" key="2">
    <source>
        <dbReference type="EMBL" id="KAL2838238.1"/>
    </source>
</evidence>
<dbReference type="Proteomes" id="UP001610446">
    <property type="component" value="Unassembled WGS sequence"/>
</dbReference>
<keyword evidence="3" id="KW-1185">Reference proteome</keyword>
<sequence length="82" mass="9283">MRLSCEGRAGEHREIFRLPKTAGAGSDRARNASSWGGNPVHPRKDGLSVLERYGESREGWRRQSTPPFRRHRECRAGKLILA</sequence>
<accession>A0ABR4JDW4</accession>
<comment type="caution">
    <text evidence="2">The sequence shown here is derived from an EMBL/GenBank/DDBJ whole genome shotgun (WGS) entry which is preliminary data.</text>
</comment>
<evidence type="ECO:0000313" key="3">
    <source>
        <dbReference type="Proteomes" id="UP001610446"/>
    </source>
</evidence>
<name>A0ABR4JDW4_9EURO</name>
<organism evidence="2 3">
    <name type="scientific">Aspergillus pseudoustus</name>
    <dbReference type="NCBI Taxonomy" id="1810923"/>
    <lineage>
        <taxon>Eukaryota</taxon>
        <taxon>Fungi</taxon>
        <taxon>Dikarya</taxon>
        <taxon>Ascomycota</taxon>
        <taxon>Pezizomycotina</taxon>
        <taxon>Eurotiomycetes</taxon>
        <taxon>Eurotiomycetidae</taxon>
        <taxon>Eurotiales</taxon>
        <taxon>Aspergillaceae</taxon>
        <taxon>Aspergillus</taxon>
        <taxon>Aspergillus subgen. Nidulantes</taxon>
    </lineage>
</organism>